<gene>
    <name evidence="2" type="ORF">SAMN02745823_03495</name>
</gene>
<dbReference type="GO" id="GO:0006629">
    <property type="term" value="P:lipid metabolic process"/>
    <property type="evidence" value="ECO:0007669"/>
    <property type="project" value="InterPro"/>
</dbReference>
<dbReference type="RefSeq" id="WP_200796649.1">
    <property type="nucleotide sequence ID" value="NZ_FQXV01000016.1"/>
</dbReference>
<dbReference type="PANTHER" id="PTHR46211">
    <property type="entry name" value="GLYCEROPHOSPHORYL DIESTER PHOSPHODIESTERASE"/>
    <property type="match status" value="1"/>
</dbReference>
<dbReference type="STRING" id="1123282.SAMN02745823_03495"/>
<dbReference type="InterPro" id="IPR017946">
    <property type="entry name" value="PLC-like_Pdiesterase_TIM-brl"/>
</dbReference>
<dbReference type="PANTHER" id="PTHR46211:SF1">
    <property type="entry name" value="GLYCEROPHOSPHODIESTER PHOSPHODIESTERASE, CYTOPLASMIC"/>
    <property type="match status" value="1"/>
</dbReference>
<evidence type="ECO:0000313" key="2">
    <source>
        <dbReference type="EMBL" id="SHI21599.1"/>
    </source>
</evidence>
<keyword evidence="3" id="KW-1185">Reference proteome</keyword>
<name>A0A1M5ZBQ2_9FIRM</name>
<dbReference type="Proteomes" id="UP000183995">
    <property type="component" value="Unassembled WGS sequence"/>
</dbReference>
<organism evidence="2 3">
    <name type="scientific">Sporobacter termitidis DSM 10068</name>
    <dbReference type="NCBI Taxonomy" id="1123282"/>
    <lineage>
        <taxon>Bacteria</taxon>
        <taxon>Bacillati</taxon>
        <taxon>Bacillota</taxon>
        <taxon>Clostridia</taxon>
        <taxon>Eubacteriales</taxon>
        <taxon>Oscillospiraceae</taxon>
        <taxon>Sporobacter</taxon>
    </lineage>
</organism>
<dbReference type="CDD" id="cd08563">
    <property type="entry name" value="GDPD_TtGDE_like"/>
    <property type="match status" value="1"/>
</dbReference>
<dbReference type="SUPFAM" id="SSF51695">
    <property type="entry name" value="PLC-like phosphodiesterases"/>
    <property type="match status" value="1"/>
</dbReference>
<dbReference type="GO" id="GO:0008081">
    <property type="term" value="F:phosphoric diester hydrolase activity"/>
    <property type="evidence" value="ECO:0007669"/>
    <property type="project" value="InterPro"/>
</dbReference>
<dbReference type="AlphaFoldDB" id="A0A1M5ZBQ2"/>
<proteinExistence type="predicted"/>
<dbReference type="InterPro" id="IPR030395">
    <property type="entry name" value="GP_PDE_dom"/>
</dbReference>
<dbReference type="Gene3D" id="3.20.20.190">
    <property type="entry name" value="Phosphatidylinositol (PI) phosphodiesterase"/>
    <property type="match status" value="1"/>
</dbReference>
<dbReference type="PROSITE" id="PS51704">
    <property type="entry name" value="GP_PDE"/>
    <property type="match status" value="1"/>
</dbReference>
<feature type="domain" description="GP-PDE" evidence="1">
    <location>
        <begin position="4"/>
        <end position="240"/>
    </location>
</feature>
<dbReference type="EMBL" id="FQXV01000016">
    <property type="protein sequence ID" value="SHI21599.1"/>
    <property type="molecule type" value="Genomic_DNA"/>
</dbReference>
<accession>A0A1M5ZBQ2</accession>
<protein>
    <submittedName>
        <fullName evidence="2">Glycerophosphoryl diester phosphodiesterase</fullName>
    </submittedName>
</protein>
<dbReference type="Pfam" id="PF03009">
    <property type="entry name" value="GDPD"/>
    <property type="match status" value="1"/>
</dbReference>
<reference evidence="2 3" key="1">
    <citation type="submission" date="2016-11" db="EMBL/GenBank/DDBJ databases">
        <authorList>
            <person name="Jaros S."/>
            <person name="Januszkiewicz K."/>
            <person name="Wedrychowicz H."/>
        </authorList>
    </citation>
    <scope>NUCLEOTIDE SEQUENCE [LARGE SCALE GENOMIC DNA]</scope>
    <source>
        <strain evidence="2 3">DSM 10068</strain>
    </source>
</reference>
<sequence length="246" mass="26931">MMFPAIIGHRGVPHLAPENTMASFKLALESGADGLETDVQMTKDGELVLIHDELLERTTDGTGLVATHTLGELRALDAGGWFSPEFKGERIPTLREFLEFVSGRDLLVNIEIKSGVVLYPGIEQELIALLRAYGVTENVIISSFNHYSLVACKEIDGAIKTGILYMCGMVNPWVYAKSIGADALHPLFYSVRSETIGGMKDSGLLINPYTVDAPRDMRNMIGLGVDSIITNYCDVLRRIKDGDKAL</sequence>
<evidence type="ECO:0000259" key="1">
    <source>
        <dbReference type="PROSITE" id="PS51704"/>
    </source>
</evidence>
<evidence type="ECO:0000313" key="3">
    <source>
        <dbReference type="Proteomes" id="UP000183995"/>
    </source>
</evidence>